<dbReference type="GO" id="GO:0043590">
    <property type="term" value="C:bacterial nucleoid"/>
    <property type="evidence" value="ECO:0007669"/>
    <property type="project" value="TreeGrafter"/>
</dbReference>
<proteinExistence type="inferred from homology"/>
<comment type="similarity">
    <text evidence="1 7">Belongs to the RecO family.</text>
</comment>
<dbReference type="HAMAP" id="MF_00201">
    <property type="entry name" value="RecO"/>
    <property type="match status" value="1"/>
</dbReference>
<evidence type="ECO:0000313" key="9">
    <source>
        <dbReference type="EMBL" id="TJY67757.1"/>
    </source>
</evidence>
<evidence type="ECO:0000256" key="7">
    <source>
        <dbReference type="HAMAP-Rule" id="MF_00201"/>
    </source>
</evidence>
<evidence type="ECO:0000256" key="5">
    <source>
        <dbReference type="ARBA" id="ARBA00023204"/>
    </source>
</evidence>
<dbReference type="Proteomes" id="UP000309872">
    <property type="component" value="Unassembled WGS sequence"/>
</dbReference>
<dbReference type="InterPro" id="IPR042242">
    <property type="entry name" value="RecO_C"/>
</dbReference>
<dbReference type="SUPFAM" id="SSF57863">
    <property type="entry name" value="ArfGap/RecO-like zinc finger"/>
    <property type="match status" value="1"/>
</dbReference>
<dbReference type="PANTHER" id="PTHR33991:SF1">
    <property type="entry name" value="DNA REPAIR PROTEIN RECO"/>
    <property type="match status" value="1"/>
</dbReference>
<keyword evidence="4 7" id="KW-0233">DNA recombination</keyword>
<keyword evidence="3 7" id="KW-0227">DNA damage</keyword>
<evidence type="ECO:0000259" key="8">
    <source>
        <dbReference type="Pfam" id="PF11967"/>
    </source>
</evidence>
<evidence type="ECO:0000256" key="2">
    <source>
        <dbReference type="ARBA" id="ARBA00021310"/>
    </source>
</evidence>
<dbReference type="AlphaFoldDB" id="A0A4U0H7F2"/>
<dbReference type="Gene3D" id="2.40.50.140">
    <property type="entry name" value="Nucleic acid-binding proteins"/>
    <property type="match status" value="1"/>
</dbReference>
<evidence type="ECO:0000256" key="3">
    <source>
        <dbReference type="ARBA" id="ARBA00022763"/>
    </source>
</evidence>
<dbReference type="InterPro" id="IPR022572">
    <property type="entry name" value="DNA_rep/recomb_RecO_N"/>
</dbReference>
<comment type="caution">
    <text evidence="9">The sequence shown here is derived from an EMBL/GenBank/DDBJ whole genome shotgun (WGS) entry which is preliminary data.</text>
</comment>
<dbReference type="SUPFAM" id="SSF50249">
    <property type="entry name" value="Nucleic acid-binding proteins"/>
    <property type="match status" value="1"/>
</dbReference>
<dbReference type="InterPro" id="IPR037278">
    <property type="entry name" value="ARFGAP/RecO"/>
</dbReference>
<gene>
    <name evidence="7 9" type="primary">recO</name>
    <name evidence="9" type="ORF">FAZ19_00390</name>
</gene>
<sequence>MLQKTRGIVLKVTHYSENSVVAQIFTEDLGLQSYLINGARKPKAKIHINILQPLHLLELVVYYKDNNTLQRIKEAQQYPTLQHIPLDIVKSSLALFLNEVLYKVLKHQQPDPQLFHFIHQSILWLDETESPLANFHLSFLMKLSKFLGFLPTVNQDQKPFFDLIDGVFTGSLPAHQHILQEPHTTIFHNILTASYEVSHRFHMKHEDRIYLLQKIIDFYRLHTENFGEVNSLYILEEIFH</sequence>
<dbReference type="RefSeq" id="WP_136818624.1">
    <property type="nucleotide sequence ID" value="NZ_BMJX01000001.1"/>
</dbReference>
<dbReference type="Pfam" id="PF11967">
    <property type="entry name" value="RecO_N"/>
    <property type="match status" value="1"/>
</dbReference>
<organism evidence="9 10">
    <name type="scientific">Sphingobacterium alkalisoli</name>
    <dbReference type="NCBI Taxonomy" id="1874115"/>
    <lineage>
        <taxon>Bacteria</taxon>
        <taxon>Pseudomonadati</taxon>
        <taxon>Bacteroidota</taxon>
        <taxon>Sphingobacteriia</taxon>
        <taxon>Sphingobacteriales</taxon>
        <taxon>Sphingobacteriaceae</taxon>
        <taxon>Sphingobacterium</taxon>
    </lineage>
</organism>
<dbReference type="PANTHER" id="PTHR33991">
    <property type="entry name" value="DNA REPAIR PROTEIN RECO"/>
    <property type="match status" value="1"/>
</dbReference>
<protein>
    <recommendedName>
        <fullName evidence="2 7">DNA repair protein RecO</fullName>
    </recommendedName>
    <alternativeName>
        <fullName evidence="6 7">Recombination protein O</fullName>
    </alternativeName>
</protein>
<accession>A0A4U0H7F2</accession>
<dbReference type="OrthoDB" id="9789152at2"/>
<dbReference type="InterPro" id="IPR003717">
    <property type="entry name" value="RecO"/>
</dbReference>
<dbReference type="GO" id="GO:0006310">
    <property type="term" value="P:DNA recombination"/>
    <property type="evidence" value="ECO:0007669"/>
    <property type="project" value="UniProtKB-UniRule"/>
</dbReference>
<dbReference type="Gene3D" id="1.20.1440.120">
    <property type="entry name" value="Recombination protein O, C-terminal domain"/>
    <property type="match status" value="1"/>
</dbReference>
<dbReference type="EMBL" id="SUKA01000001">
    <property type="protein sequence ID" value="TJY67757.1"/>
    <property type="molecule type" value="Genomic_DNA"/>
</dbReference>
<evidence type="ECO:0000313" key="10">
    <source>
        <dbReference type="Proteomes" id="UP000309872"/>
    </source>
</evidence>
<evidence type="ECO:0000256" key="1">
    <source>
        <dbReference type="ARBA" id="ARBA00007452"/>
    </source>
</evidence>
<dbReference type="Pfam" id="PF02565">
    <property type="entry name" value="RecO_C"/>
    <property type="match status" value="1"/>
</dbReference>
<feature type="domain" description="DNA replication/recombination mediator RecO N-terminal" evidence="8">
    <location>
        <begin position="1"/>
        <end position="76"/>
    </location>
</feature>
<dbReference type="NCBIfam" id="TIGR00613">
    <property type="entry name" value="reco"/>
    <property type="match status" value="1"/>
</dbReference>
<dbReference type="InterPro" id="IPR012340">
    <property type="entry name" value="NA-bd_OB-fold"/>
</dbReference>
<name>A0A4U0H7F2_9SPHI</name>
<reference evidence="9 10" key="1">
    <citation type="submission" date="2019-04" db="EMBL/GenBank/DDBJ databases">
        <title>Sphingobacterium olei sp. nov., isolated from oil-contaminated soil.</title>
        <authorList>
            <person name="Liu B."/>
        </authorList>
    </citation>
    <scope>NUCLEOTIDE SEQUENCE [LARGE SCALE GENOMIC DNA]</scope>
    <source>
        <strain evidence="9 10">Y3L14</strain>
    </source>
</reference>
<keyword evidence="5 7" id="KW-0234">DNA repair</keyword>
<dbReference type="GO" id="GO:0006302">
    <property type="term" value="P:double-strand break repair"/>
    <property type="evidence" value="ECO:0007669"/>
    <property type="project" value="TreeGrafter"/>
</dbReference>
<evidence type="ECO:0000256" key="6">
    <source>
        <dbReference type="ARBA" id="ARBA00033409"/>
    </source>
</evidence>
<evidence type="ECO:0000256" key="4">
    <source>
        <dbReference type="ARBA" id="ARBA00023172"/>
    </source>
</evidence>
<comment type="function">
    <text evidence="7">Involved in DNA repair and RecF pathway recombination.</text>
</comment>
<keyword evidence="10" id="KW-1185">Reference proteome</keyword>